<organism evidence="11 12">
    <name type="scientific">Lasiosphaeria hispida</name>
    <dbReference type="NCBI Taxonomy" id="260671"/>
    <lineage>
        <taxon>Eukaryota</taxon>
        <taxon>Fungi</taxon>
        <taxon>Dikarya</taxon>
        <taxon>Ascomycota</taxon>
        <taxon>Pezizomycotina</taxon>
        <taxon>Sordariomycetes</taxon>
        <taxon>Sordariomycetidae</taxon>
        <taxon>Sordariales</taxon>
        <taxon>Lasiosphaeriaceae</taxon>
        <taxon>Lasiosphaeria</taxon>
    </lineage>
</organism>
<comment type="similarity">
    <text evidence="3">Belongs to the telombin family.</text>
</comment>
<feature type="compositionally biased region" description="Basic and acidic residues" evidence="9">
    <location>
        <begin position="626"/>
        <end position="638"/>
    </location>
</feature>
<evidence type="ECO:0000259" key="10">
    <source>
        <dbReference type="SMART" id="SM00976"/>
    </source>
</evidence>
<dbReference type="FunFam" id="2.40.50.140:FF:000303">
    <property type="entry name" value="Protection of telomeres protein 1"/>
    <property type="match status" value="1"/>
</dbReference>
<feature type="compositionally biased region" description="Basic and acidic residues" evidence="9">
    <location>
        <begin position="411"/>
        <end position="444"/>
    </location>
</feature>
<accession>A0AAJ0HRA5</accession>
<comment type="caution">
    <text evidence="11">The sequence shown here is derived from an EMBL/GenBank/DDBJ whole genome shotgun (WGS) entry which is preliminary data.</text>
</comment>
<feature type="compositionally biased region" description="Basic residues" evidence="9">
    <location>
        <begin position="401"/>
        <end position="410"/>
    </location>
</feature>
<evidence type="ECO:0000256" key="2">
    <source>
        <dbReference type="ARBA" id="ARBA00004574"/>
    </source>
</evidence>
<evidence type="ECO:0000256" key="3">
    <source>
        <dbReference type="ARBA" id="ARBA00008442"/>
    </source>
</evidence>
<sequence>MVSSSRKTRSAVASAPPPPELPSGFTEICNIIKQRVSPASFINVVGMVKDCRLPMPTRGADFKCQLTLYDLSTQGEQEGVAFDIFRPEANMPQVSARDIVLLTKVKVQQRGVNPYSLITNRITAIRVYKAGKIPEPPNFEDSRLALVPGQGPDTLVPTIQQNSYVTHLYHEIDKDQAPNTEEFQELAKQSLNIKQKFRLLKDVREGDFCDLIVQVARDPYDAIDKVTLYVSDYTENELLFNYTFGGVKDLAANDHYGYTTSADEAPTKNEWVGPYGKRAIQLTCYGPHADCIRADVVAGNWLYLRNVQIKYGHNLSNLEGFMRQERNALAGKLNVDVLDIRVRDGMDPRLLDAIRRYRDYLKIKKMQIHELNAASAAGAKRKASLGGEHSLDSQDQAPRKPNGKRRRTEKRRLEMESKVRDTGDQRQSEETRESEELRKSREPGDELGLNPRVAYERHSSVISSIASILKPTYQNVTIHGQTIEVTLPFTCANYHANVRVVDFRPNSLKDFTSCRKQTEFEVLSDNEDDGSDGSESSSEDDSLDDHNALRIWEWRFALQLEDIDGAGQPGQRLWAVIDNPSGQCLTTLDATDLRRDPDRLLILQERMFRLWGNLEEQKTAAAAAAAKEKATKQKKERLSAPPESSDVEDNNVKRREPVSNMPFTCCIRQYGVLSGQRNKLQTGTENKQWERVFGLFGTKICD</sequence>
<feature type="region of interest" description="Disordered" evidence="9">
    <location>
        <begin position="380"/>
        <end position="452"/>
    </location>
</feature>
<dbReference type="GO" id="GO:0000783">
    <property type="term" value="C:nuclear telomere cap complex"/>
    <property type="evidence" value="ECO:0007669"/>
    <property type="project" value="TreeGrafter"/>
</dbReference>
<evidence type="ECO:0000313" key="12">
    <source>
        <dbReference type="Proteomes" id="UP001275084"/>
    </source>
</evidence>
<dbReference type="GO" id="GO:0098505">
    <property type="term" value="F:G-rich strand telomeric DNA binding"/>
    <property type="evidence" value="ECO:0007669"/>
    <property type="project" value="TreeGrafter"/>
</dbReference>
<protein>
    <recommendedName>
        <fullName evidence="4">Protection of telomeres protein 1</fullName>
    </recommendedName>
</protein>
<keyword evidence="5" id="KW-0158">Chromosome</keyword>
<dbReference type="EMBL" id="JAUIQD010000002">
    <property type="protein sequence ID" value="KAK3359943.1"/>
    <property type="molecule type" value="Genomic_DNA"/>
</dbReference>
<keyword evidence="8" id="KW-0539">Nucleus</keyword>
<dbReference type="SMART" id="SM00976">
    <property type="entry name" value="Telo_bind"/>
    <property type="match status" value="1"/>
</dbReference>
<feature type="region of interest" description="Disordered" evidence="9">
    <location>
        <begin position="523"/>
        <end position="543"/>
    </location>
</feature>
<dbReference type="Pfam" id="PF16686">
    <property type="entry name" value="POT1PC"/>
    <property type="match status" value="1"/>
</dbReference>
<dbReference type="InterPro" id="IPR011564">
    <property type="entry name" value="Telomer_end-bd_POT1/Cdc13"/>
</dbReference>
<reference evidence="11" key="1">
    <citation type="journal article" date="2023" name="Mol. Phylogenet. Evol.">
        <title>Genome-scale phylogeny and comparative genomics of the fungal order Sordariales.</title>
        <authorList>
            <person name="Hensen N."/>
            <person name="Bonometti L."/>
            <person name="Westerberg I."/>
            <person name="Brannstrom I.O."/>
            <person name="Guillou S."/>
            <person name="Cros-Aarteil S."/>
            <person name="Calhoun S."/>
            <person name="Haridas S."/>
            <person name="Kuo A."/>
            <person name="Mondo S."/>
            <person name="Pangilinan J."/>
            <person name="Riley R."/>
            <person name="LaButti K."/>
            <person name="Andreopoulos B."/>
            <person name="Lipzen A."/>
            <person name="Chen C."/>
            <person name="Yan M."/>
            <person name="Daum C."/>
            <person name="Ng V."/>
            <person name="Clum A."/>
            <person name="Steindorff A."/>
            <person name="Ohm R.A."/>
            <person name="Martin F."/>
            <person name="Silar P."/>
            <person name="Natvig D.O."/>
            <person name="Lalanne C."/>
            <person name="Gautier V."/>
            <person name="Ament-Velasquez S.L."/>
            <person name="Kruys A."/>
            <person name="Hutchinson M.I."/>
            <person name="Powell A.J."/>
            <person name="Barry K."/>
            <person name="Miller A.N."/>
            <person name="Grigoriev I.V."/>
            <person name="Debuchy R."/>
            <person name="Gladieux P."/>
            <person name="Hiltunen Thoren M."/>
            <person name="Johannesson H."/>
        </authorList>
    </citation>
    <scope>NUCLEOTIDE SEQUENCE</scope>
    <source>
        <strain evidence="11">CBS 955.72</strain>
    </source>
</reference>
<dbReference type="PANTHER" id="PTHR14513">
    <property type="entry name" value="PROTECTION OF TELOMERES 1"/>
    <property type="match status" value="1"/>
</dbReference>
<keyword evidence="12" id="KW-1185">Reference proteome</keyword>
<dbReference type="InterPro" id="IPR032042">
    <property type="entry name" value="POT1PC"/>
</dbReference>
<dbReference type="Gene3D" id="2.40.50.140">
    <property type="entry name" value="Nucleic acid-binding proteins"/>
    <property type="match status" value="2"/>
</dbReference>
<evidence type="ECO:0000256" key="5">
    <source>
        <dbReference type="ARBA" id="ARBA00022454"/>
    </source>
</evidence>
<evidence type="ECO:0000256" key="7">
    <source>
        <dbReference type="ARBA" id="ARBA00023125"/>
    </source>
</evidence>
<evidence type="ECO:0000256" key="8">
    <source>
        <dbReference type="ARBA" id="ARBA00023242"/>
    </source>
</evidence>
<dbReference type="InterPro" id="IPR028389">
    <property type="entry name" value="POT1"/>
</dbReference>
<proteinExistence type="inferred from homology"/>
<dbReference type="Pfam" id="PF02765">
    <property type="entry name" value="POT1"/>
    <property type="match status" value="1"/>
</dbReference>
<dbReference type="GO" id="GO:0032210">
    <property type="term" value="P:regulation of telomere maintenance via telomerase"/>
    <property type="evidence" value="ECO:0007669"/>
    <property type="project" value="TreeGrafter"/>
</dbReference>
<dbReference type="GO" id="GO:0016233">
    <property type="term" value="P:telomere capping"/>
    <property type="evidence" value="ECO:0007669"/>
    <property type="project" value="TreeGrafter"/>
</dbReference>
<dbReference type="SUPFAM" id="SSF50249">
    <property type="entry name" value="Nucleic acid-binding proteins"/>
    <property type="match status" value="2"/>
</dbReference>
<evidence type="ECO:0000256" key="9">
    <source>
        <dbReference type="SAM" id="MobiDB-lite"/>
    </source>
</evidence>
<evidence type="ECO:0000313" key="11">
    <source>
        <dbReference type="EMBL" id="KAK3359943.1"/>
    </source>
</evidence>
<dbReference type="GO" id="GO:0010521">
    <property type="term" value="F:telomerase inhibitor activity"/>
    <property type="evidence" value="ECO:0007669"/>
    <property type="project" value="TreeGrafter"/>
</dbReference>
<evidence type="ECO:0000256" key="4">
    <source>
        <dbReference type="ARBA" id="ARBA00015253"/>
    </source>
</evidence>
<feature type="region of interest" description="Disordered" evidence="9">
    <location>
        <begin position="623"/>
        <end position="654"/>
    </location>
</feature>
<evidence type="ECO:0000256" key="6">
    <source>
        <dbReference type="ARBA" id="ARBA00022895"/>
    </source>
</evidence>
<dbReference type="AlphaFoldDB" id="A0AAJ0HRA5"/>
<gene>
    <name evidence="11" type="ORF">B0T25DRAFT_115031</name>
</gene>
<comment type="subcellular location">
    <subcellularLocation>
        <location evidence="2">Chromosome</location>
        <location evidence="2">Telomere</location>
    </subcellularLocation>
    <subcellularLocation>
        <location evidence="1">Nucleus</location>
    </subcellularLocation>
</comment>
<keyword evidence="7" id="KW-0238">DNA-binding</keyword>
<keyword evidence="6" id="KW-0779">Telomere</keyword>
<name>A0AAJ0HRA5_9PEZI</name>
<dbReference type="Proteomes" id="UP001275084">
    <property type="component" value="Unassembled WGS sequence"/>
</dbReference>
<feature type="domain" description="Telomeric single stranded DNA binding POT1/Cdc13" evidence="10">
    <location>
        <begin position="28"/>
        <end position="173"/>
    </location>
</feature>
<evidence type="ECO:0000256" key="1">
    <source>
        <dbReference type="ARBA" id="ARBA00004123"/>
    </source>
</evidence>
<dbReference type="InterPro" id="IPR012340">
    <property type="entry name" value="NA-bd_OB-fold"/>
</dbReference>
<reference evidence="11" key="2">
    <citation type="submission" date="2023-06" db="EMBL/GenBank/DDBJ databases">
        <authorList>
            <consortium name="Lawrence Berkeley National Laboratory"/>
            <person name="Haridas S."/>
            <person name="Hensen N."/>
            <person name="Bonometti L."/>
            <person name="Westerberg I."/>
            <person name="Brannstrom I.O."/>
            <person name="Guillou S."/>
            <person name="Cros-Aarteil S."/>
            <person name="Calhoun S."/>
            <person name="Kuo A."/>
            <person name="Mondo S."/>
            <person name="Pangilinan J."/>
            <person name="Riley R."/>
            <person name="Labutti K."/>
            <person name="Andreopoulos B."/>
            <person name="Lipzen A."/>
            <person name="Chen C."/>
            <person name="Yanf M."/>
            <person name="Daum C."/>
            <person name="Ng V."/>
            <person name="Clum A."/>
            <person name="Steindorff A."/>
            <person name="Ohm R."/>
            <person name="Martin F."/>
            <person name="Silar P."/>
            <person name="Natvig D."/>
            <person name="Lalanne C."/>
            <person name="Gautier V."/>
            <person name="Ament-Velasquez S.L."/>
            <person name="Kruys A."/>
            <person name="Hutchinson M.I."/>
            <person name="Powell A.J."/>
            <person name="Barry K."/>
            <person name="Miller A.N."/>
            <person name="Grigoriev I.V."/>
            <person name="Debuchy R."/>
            <person name="Gladieux P."/>
            <person name="Thoren M.H."/>
            <person name="Johannesson H."/>
        </authorList>
    </citation>
    <scope>NUCLEOTIDE SEQUENCE</scope>
    <source>
        <strain evidence="11">CBS 955.72</strain>
    </source>
</reference>
<dbReference type="PANTHER" id="PTHR14513:SF0">
    <property type="entry name" value="PROTECTION OF TELOMERES PROTEIN 1"/>
    <property type="match status" value="1"/>
</dbReference>